<reference evidence="3 4" key="1">
    <citation type="journal article" date="2024" name="Nat. Commun.">
        <title>Phylogenomics reveals the evolutionary origins of lichenization in chlorophyte algae.</title>
        <authorList>
            <person name="Puginier C."/>
            <person name="Libourel C."/>
            <person name="Otte J."/>
            <person name="Skaloud P."/>
            <person name="Haon M."/>
            <person name="Grisel S."/>
            <person name="Petersen M."/>
            <person name="Berrin J.G."/>
            <person name="Delaux P.M."/>
            <person name="Dal Grande F."/>
            <person name="Keller J."/>
        </authorList>
    </citation>
    <scope>NUCLEOTIDE SEQUENCE [LARGE SCALE GENOMIC DNA]</scope>
    <source>
        <strain evidence="3 4">SAG 216-7</strain>
    </source>
</reference>
<organism evidence="3 4">
    <name type="scientific">Coccomyxa subellipsoidea</name>
    <dbReference type="NCBI Taxonomy" id="248742"/>
    <lineage>
        <taxon>Eukaryota</taxon>
        <taxon>Viridiplantae</taxon>
        <taxon>Chlorophyta</taxon>
        <taxon>core chlorophytes</taxon>
        <taxon>Trebouxiophyceae</taxon>
        <taxon>Trebouxiophyceae incertae sedis</taxon>
        <taxon>Coccomyxaceae</taxon>
        <taxon>Coccomyxa</taxon>
    </lineage>
</organism>
<evidence type="ECO:0000313" key="4">
    <source>
        <dbReference type="Proteomes" id="UP001491310"/>
    </source>
</evidence>
<evidence type="ECO:0000256" key="1">
    <source>
        <dbReference type="SAM" id="MobiDB-lite"/>
    </source>
</evidence>
<protein>
    <submittedName>
        <fullName evidence="3">Uncharacterized protein</fullName>
    </submittedName>
</protein>
<comment type="caution">
    <text evidence="3">The sequence shown here is derived from an EMBL/GenBank/DDBJ whole genome shotgun (WGS) entry which is preliminary data.</text>
</comment>
<keyword evidence="4" id="KW-1185">Reference proteome</keyword>
<proteinExistence type="predicted"/>
<evidence type="ECO:0000256" key="2">
    <source>
        <dbReference type="SAM" id="Phobius"/>
    </source>
</evidence>
<keyword evidence="2" id="KW-0812">Transmembrane</keyword>
<evidence type="ECO:0000313" key="3">
    <source>
        <dbReference type="EMBL" id="KAK9905944.1"/>
    </source>
</evidence>
<dbReference type="EMBL" id="JALJOT010000011">
    <property type="protein sequence ID" value="KAK9905944.1"/>
    <property type="molecule type" value="Genomic_DNA"/>
</dbReference>
<accession>A0ABR2YJF3</accession>
<dbReference type="Proteomes" id="UP001491310">
    <property type="component" value="Unassembled WGS sequence"/>
</dbReference>
<feature type="region of interest" description="Disordered" evidence="1">
    <location>
        <begin position="102"/>
        <end position="189"/>
    </location>
</feature>
<name>A0ABR2YJF3_9CHLO</name>
<keyword evidence="2" id="KW-1133">Transmembrane helix</keyword>
<sequence length="189" mass="20567">MSPKETSSQNSGSVIPMGWSEEVHARRLLDIRERRKKEKCAGKYAVPQVKGNAGSLPMAILIGTLSSVVAWKKEGRYLRGRDVRRIPYVGNWLAEHVPRWRDDSPRKKAAGAAARRAKAQSSSGRSEATAAFEAVSALHAQQPSEPAEDAAKSGTAPASSSNPRADFLPASAQQGTPKKPRTRKRSKRK</sequence>
<gene>
    <name evidence="3" type="ORF">WJX75_009283</name>
</gene>
<keyword evidence="2" id="KW-0472">Membrane</keyword>
<feature type="compositionally biased region" description="Low complexity" evidence="1">
    <location>
        <begin position="110"/>
        <end position="126"/>
    </location>
</feature>
<feature type="compositionally biased region" description="Basic residues" evidence="1">
    <location>
        <begin position="178"/>
        <end position="189"/>
    </location>
</feature>
<feature type="transmembrane region" description="Helical" evidence="2">
    <location>
        <begin position="53"/>
        <end position="71"/>
    </location>
</feature>